<dbReference type="GO" id="GO:0016020">
    <property type="term" value="C:membrane"/>
    <property type="evidence" value="ECO:0007669"/>
    <property type="project" value="UniProtKB-SubCell"/>
</dbReference>
<accession>A0A6C0IHJ5</accession>
<evidence type="ECO:0000256" key="1">
    <source>
        <dbReference type="ARBA" id="ARBA00004370"/>
    </source>
</evidence>
<proteinExistence type="predicted"/>
<dbReference type="AlphaFoldDB" id="A0A6C0IHJ5"/>
<evidence type="ECO:0000256" key="2">
    <source>
        <dbReference type="ARBA" id="ARBA00023136"/>
    </source>
</evidence>
<evidence type="ECO:0000313" key="4">
    <source>
        <dbReference type="EMBL" id="QHT92432.1"/>
    </source>
</evidence>
<comment type="subcellular location">
    <subcellularLocation>
        <location evidence="1">Membrane</location>
    </subcellularLocation>
</comment>
<dbReference type="SUPFAM" id="SSF54236">
    <property type="entry name" value="Ubiquitin-like"/>
    <property type="match status" value="1"/>
</dbReference>
<organism evidence="4">
    <name type="scientific">viral metagenome</name>
    <dbReference type="NCBI Taxonomy" id="1070528"/>
    <lineage>
        <taxon>unclassified sequences</taxon>
        <taxon>metagenomes</taxon>
        <taxon>organismal metagenomes</taxon>
    </lineage>
</organism>
<evidence type="ECO:0008006" key="5">
    <source>
        <dbReference type="Google" id="ProtNLM"/>
    </source>
</evidence>
<keyword evidence="2" id="KW-0472">Membrane</keyword>
<dbReference type="PANTHER" id="PTHR10969">
    <property type="entry name" value="MICROTUBULE-ASSOCIATED PROTEINS 1A/1B LIGHT CHAIN 3-RELATED"/>
    <property type="match status" value="1"/>
</dbReference>
<name>A0A6C0IHJ5_9ZZZZ</name>
<protein>
    <recommendedName>
        <fullName evidence="5">Autophagy-related protein</fullName>
    </recommendedName>
</protein>
<dbReference type="InterPro" id="IPR029071">
    <property type="entry name" value="Ubiquitin-like_domsf"/>
</dbReference>
<evidence type="ECO:0000256" key="3">
    <source>
        <dbReference type="ARBA" id="ARBA00023288"/>
    </source>
</evidence>
<sequence>MESEEVDRILRKFPNKVPVFLIRDKSTSSSLPIISKSKFLVPSFFSIAEFVYSIRKWVKIRPEQAIFIYIGHYIPASHLTMEEIYVQHKSKDGLLRITYASENTFG</sequence>
<dbReference type="InterPro" id="IPR004241">
    <property type="entry name" value="Atg8-like"/>
</dbReference>
<dbReference type="EMBL" id="MN740184">
    <property type="protein sequence ID" value="QHT92432.1"/>
    <property type="molecule type" value="Genomic_DNA"/>
</dbReference>
<reference evidence="4" key="1">
    <citation type="journal article" date="2020" name="Nature">
        <title>Giant virus diversity and host interactions through global metagenomics.</title>
        <authorList>
            <person name="Schulz F."/>
            <person name="Roux S."/>
            <person name="Paez-Espino D."/>
            <person name="Jungbluth S."/>
            <person name="Walsh D.A."/>
            <person name="Denef V.J."/>
            <person name="McMahon K.D."/>
            <person name="Konstantinidis K.T."/>
            <person name="Eloe-Fadrosh E.A."/>
            <person name="Kyrpides N.C."/>
            <person name="Woyke T."/>
        </authorList>
    </citation>
    <scope>NUCLEOTIDE SEQUENCE</scope>
    <source>
        <strain evidence="4">GVMAG-M-3300023184-88</strain>
    </source>
</reference>
<dbReference type="Pfam" id="PF02991">
    <property type="entry name" value="ATG8"/>
    <property type="match status" value="1"/>
</dbReference>
<keyword evidence="3" id="KW-0449">Lipoprotein</keyword>
<dbReference type="Gene3D" id="3.10.20.90">
    <property type="entry name" value="Phosphatidylinositol 3-kinase Catalytic Subunit, Chain A, domain 1"/>
    <property type="match status" value="1"/>
</dbReference>